<dbReference type="PANTHER" id="PTHR34959">
    <property type="entry name" value="PROTEIN LAZY 1"/>
    <property type="match status" value="1"/>
</dbReference>
<name>A0AA86RVF1_9FABA</name>
<dbReference type="Proteomes" id="UP001189624">
    <property type="component" value="Chromosome 1"/>
</dbReference>
<dbReference type="InterPro" id="IPR038928">
    <property type="entry name" value="LAZY1"/>
</dbReference>
<accession>A0AA86RVF1</accession>
<feature type="region of interest" description="Disordered" evidence="1">
    <location>
        <begin position="362"/>
        <end position="399"/>
    </location>
</feature>
<reference evidence="2" key="1">
    <citation type="submission" date="2023-10" db="EMBL/GenBank/DDBJ databases">
        <authorList>
            <person name="Domelevo Entfellner J.-B."/>
        </authorList>
    </citation>
    <scope>NUCLEOTIDE SEQUENCE</scope>
</reference>
<dbReference type="Gramene" id="rna-AYBTSS11_LOCUS1609">
    <property type="protein sequence ID" value="CAJ1839213.1"/>
    <property type="gene ID" value="gene-AYBTSS11_LOCUS1609"/>
</dbReference>
<dbReference type="GO" id="GO:2000012">
    <property type="term" value="P:regulation of auxin polar transport"/>
    <property type="evidence" value="ECO:0007669"/>
    <property type="project" value="InterPro"/>
</dbReference>
<sequence length="422" mass="47131">MATLLTTYKTHHIPSTEGGGPLTYHLLQTFMNHEFYYHCSKVTRAQNIHYSSKLVSSYILQQLLGWMHRKFRQNSSEPFKDLVIGNSCNCLSGQPPFDDEQIYQKPNLGIRLSKHAQKGHNLRNSFAGLEAARVDEDYEGEFFPGFLAIGTLGSDQVSDPSTPSFPISVESITEKEDEVTENDLKLINDELEKVLGAETKDDVSLDSSRRTSHVSTGRSSHVSTGRSSHVSIITLSGKPIEGAEPNGNGAVICPLQGYLFGTAIELSETTAAAKKEHRTSLGELFQRSKSAEENFSAKCEKEEKRTEKELDKSAVNLMKEKLKKRMLHAYSKNSTSINGGPIDSASAETKLNKILHMFRKKVHPESSTAAQKSAKHHKNMKKKKLLNDGGYNKNDLVHPEEDSSVNREYWIKTDADYLVLEL</sequence>
<organism evidence="2 3">
    <name type="scientific">Sphenostylis stenocarpa</name>
    <dbReference type="NCBI Taxonomy" id="92480"/>
    <lineage>
        <taxon>Eukaryota</taxon>
        <taxon>Viridiplantae</taxon>
        <taxon>Streptophyta</taxon>
        <taxon>Embryophyta</taxon>
        <taxon>Tracheophyta</taxon>
        <taxon>Spermatophyta</taxon>
        <taxon>Magnoliopsida</taxon>
        <taxon>eudicotyledons</taxon>
        <taxon>Gunneridae</taxon>
        <taxon>Pentapetalae</taxon>
        <taxon>rosids</taxon>
        <taxon>fabids</taxon>
        <taxon>Fabales</taxon>
        <taxon>Fabaceae</taxon>
        <taxon>Papilionoideae</taxon>
        <taxon>50 kb inversion clade</taxon>
        <taxon>NPAAA clade</taxon>
        <taxon>indigoferoid/millettioid clade</taxon>
        <taxon>Phaseoleae</taxon>
        <taxon>Sphenostylis</taxon>
    </lineage>
</organism>
<evidence type="ECO:0000313" key="3">
    <source>
        <dbReference type="Proteomes" id="UP001189624"/>
    </source>
</evidence>
<keyword evidence="3" id="KW-1185">Reference proteome</keyword>
<feature type="compositionally biased region" description="Basic residues" evidence="1">
    <location>
        <begin position="373"/>
        <end position="384"/>
    </location>
</feature>
<evidence type="ECO:0008006" key="4">
    <source>
        <dbReference type="Google" id="ProtNLM"/>
    </source>
</evidence>
<gene>
    <name evidence="2" type="ORF">AYBTSS11_LOCUS1609</name>
</gene>
<proteinExistence type="predicted"/>
<protein>
    <recommendedName>
        <fullName evidence="4">LAZY1</fullName>
    </recommendedName>
</protein>
<dbReference type="AlphaFoldDB" id="A0AA86RVF1"/>
<feature type="region of interest" description="Disordered" evidence="1">
    <location>
        <begin position="200"/>
        <end position="228"/>
    </location>
</feature>
<evidence type="ECO:0000256" key="1">
    <source>
        <dbReference type="SAM" id="MobiDB-lite"/>
    </source>
</evidence>
<feature type="compositionally biased region" description="Basic and acidic residues" evidence="1">
    <location>
        <begin position="200"/>
        <end position="209"/>
    </location>
</feature>
<dbReference type="EMBL" id="OY731398">
    <property type="protein sequence ID" value="CAJ1839213.1"/>
    <property type="molecule type" value="Genomic_DNA"/>
</dbReference>
<dbReference type="PANTHER" id="PTHR34959:SF3">
    <property type="entry name" value="PROTEIN LAZY 1"/>
    <property type="match status" value="1"/>
</dbReference>
<feature type="compositionally biased region" description="Polar residues" evidence="1">
    <location>
        <begin position="213"/>
        <end position="228"/>
    </location>
</feature>
<evidence type="ECO:0000313" key="2">
    <source>
        <dbReference type="EMBL" id="CAJ1839213.1"/>
    </source>
</evidence>
<dbReference type="GO" id="GO:0009630">
    <property type="term" value="P:gravitropism"/>
    <property type="evidence" value="ECO:0007669"/>
    <property type="project" value="InterPro"/>
</dbReference>